<reference evidence="7" key="1">
    <citation type="journal article" date="2013" name="Genome Announc.">
        <title>Draft genome sequence of the ascomycete Phaeoacremonium aleophilum strain UCR-PA7, a causal agent of the esca disease complex in grapevines.</title>
        <authorList>
            <person name="Blanco-Ulate B."/>
            <person name="Rolshausen P."/>
            <person name="Cantu D."/>
        </authorList>
    </citation>
    <scope>NUCLEOTIDE SEQUENCE [LARGE SCALE GENOMIC DNA]</scope>
    <source>
        <strain evidence="7">UCR-PA7</strain>
    </source>
</reference>
<dbReference type="CDD" id="cd05374">
    <property type="entry name" value="17beta-HSD-like_SDR_c"/>
    <property type="match status" value="1"/>
</dbReference>
<dbReference type="GO" id="GO:0004806">
    <property type="term" value="F:triacylglycerol lipase activity"/>
    <property type="evidence" value="ECO:0007669"/>
    <property type="project" value="TreeGrafter"/>
</dbReference>
<gene>
    <name evidence="6" type="ORF">UCRPA7_1687</name>
</gene>
<sequence>MAKKTVLITGCSKGGMGYGLAQAFAEKGCHVFATARDPAKAASLTSDYVDVEVLPLDVVSPESIAACVEQVRAKTGGRLDILVNNAGTADIKPTLDTPIAEARAQFETNFWGAFMVMQAFSPMLIEAKGTIVNISSMAAVARVPWQSIYNASKAALSSLSETLRLELEPLGVNVVTVQLGLVATNLYAPIKCDLPEDSHYKPLANFFHGMTEGEFDEKREQPLTTGRSIARDVLAGRTGQMWHGGTAGAVGWTWWLMPRKMFDRVLRQDKGFDQWKSS</sequence>
<name>R8BU62_PHAM7</name>
<dbReference type="GeneID" id="19321860"/>
<organism evidence="6 7">
    <name type="scientific">Phaeoacremonium minimum (strain UCR-PA7)</name>
    <name type="common">Esca disease fungus</name>
    <name type="synonym">Togninia minima</name>
    <dbReference type="NCBI Taxonomy" id="1286976"/>
    <lineage>
        <taxon>Eukaryota</taxon>
        <taxon>Fungi</taxon>
        <taxon>Dikarya</taxon>
        <taxon>Ascomycota</taxon>
        <taxon>Pezizomycotina</taxon>
        <taxon>Sordariomycetes</taxon>
        <taxon>Sordariomycetidae</taxon>
        <taxon>Togniniales</taxon>
        <taxon>Togniniaceae</taxon>
        <taxon>Phaeoacremonium</taxon>
    </lineage>
</organism>
<dbReference type="GO" id="GO:0000140">
    <property type="term" value="F:acylglycerone-phosphate reductase (NADP+) activity"/>
    <property type="evidence" value="ECO:0007669"/>
    <property type="project" value="TreeGrafter"/>
</dbReference>
<dbReference type="GO" id="GO:0005783">
    <property type="term" value="C:endoplasmic reticulum"/>
    <property type="evidence" value="ECO:0007669"/>
    <property type="project" value="TreeGrafter"/>
</dbReference>
<protein>
    <submittedName>
        <fullName evidence="6">Putative short-chain dehydrogenase protein</fullName>
    </submittedName>
</protein>
<dbReference type="Proteomes" id="UP000014074">
    <property type="component" value="Unassembled WGS sequence"/>
</dbReference>
<proteinExistence type="inferred from homology"/>
<evidence type="ECO:0000256" key="3">
    <source>
        <dbReference type="ARBA" id="ARBA00023002"/>
    </source>
</evidence>
<dbReference type="RefSeq" id="XP_007912457.1">
    <property type="nucleotide sequence ID" value="XM_007914266.1"/>
</dbReference>
<dbReference type="PRINTS" id="PR00081">
    <property type="entry name" value="GDHRDH"/>
</dbReference>
<keyword evidence="2" id="KW-0521">NADP</keyword>
<evidence type="ECO:0000313" key="7">
    <source>
        <dbReference type="Proteomes" id="UP000014074"/>
    </source>
</evidence>
<dbReference type="InterPro" id="IPR020904">
    <property type="entry name" value="Sc_DH/Rdtase_CS"/>
</dbReference>
<dbReference type="PRINTS" id="PR00080">
    <property type="entry name" value="SDRFAMILY"/>
</dbReference>
<dbReference type="Gene3D" id="3.40.50.720">
    <property type="entry name" value="NAD(P)-binding Rossmann-like Domain"/>
    <property type="match status" value="1"/>
</dbReference>
<keyword evidence="7" id="KW-1185">Reference proteome</keyword>
<dbReference type="PROSITE" id="PS00061">
    <property type="entry name" value="ADH_SHORT"/>
    <property type="match status" value="1"/>
</dbReference>
<dbReference type="SMART" id="SM00822">
    <property type="entry name" value="PKS_KR"/>
    <property type="match status" value="1"/>
</dbReference>
<evidence type="ECO:0000313" key="6">
    <source>
        <dbReference type="EMBL" id="EOO02830.1"/>
    </source>
</evidence>
<dbReference type="AlphaFoldDB" id="R8BU62"/>
<evidence type="ECO:0000256" key="4">
    <source>
        <dbReference type="RuleBase" id="RU000363"/>
    </source>
</evidence>
<evidence type="ECO:0000256" key="1">
    <source>
        <dbReference type="ARBA" id="ARBA00006484"/>
    </source>
</evidence>
<evidence type="ECO:0000256" key="2">
    <source>
        <dbReference type="ARBA" id="ARBA00022857"/>
    </source>
</evidence>
<dbReference type="KEGG" id="tmn:UCRPA7_1687"/>
<dbReference type="Pfam" id="PF00106">
    <property type="entry name" value="adh_short"/>
    <property type="match status" value="1"/>
</dbReference>
<dbReference type="eggNOG" id="KOG1209">
    <property type="taxonomic scope" value="Eukaryota"/>
</dbReference>
<dbReference type="GO" id="GO:0006654">
    <property type="term" value="P:phosphatidic acid biosynthetic process"/>
    <property type="evidence" value="ECO:0007669"/>
    <property type="project" value="TreeGrafter"/>
</dbReference>
<dbReference type="PANTHER" id="PTHR44169">
    <property type="entry name" value="NADPH-DEPENDENT 1-ACYLDIHYDROXYACETONE PHOSPHATE REDUCTASE"/>
    <property type="match status" value="1"/>
</dbReference>
<dbReference type="SUPFAM" id="SSF51735">
    <property type="entry name" value="NAD(P)-binding Rossmann-fold domains"/>
    <property type="match status" value="1"/>
</dbReference>
<feature type="domain" description="Ketoreductase" evidence="5">
    <location>
        <begin position="4"/>
        <end position="185"/>
    </location>
</feature>
<accession>R8BU62</accession>
<dbReference type="GO" id="GO:0005811">
    <property type="term" value="C:lipid droplet"/>
    <property type="evidence" value="ECO:0007669"/>
    <property type="project" value="TreeGrafter"/>
</dbReference>
<dbReference type="OrthoDB" id="2102561at2759"/>
<comment type="similarity">
    <text evidence="1 4">Belongs to the short-chain dehydrogenases/reductases (SDR) family.</text>
</comment>
<dbReference type="EMBL" id="KB932897">
    <property type="protein sequence ID" value="EOO02830.1"/>
    <property type="molecule type" value="Genomic_DNA"/>
</dbReference>
<dbReference type="HOGENOM" id="CLU_010194_2_9_1"/>
<dbReference type="InterPro" id="IPR002347">
    <property type="entry name" value="SDR_fam"/>
</dbReference>
<keyword evidence="3" id="KW-0560">Oxidoreductase</keyword>
<dbReference type="PANTHER" id="PTHR44169:SF6">
    <property type="entry name" value="NADPH-DEPENDENT 1-ACYLDIHYDROXYACETONE PHOSPHATE REDUCTASE"/>
    <property type="match status" value="1"/>
</dbReference>
<dbReference type="InterPro" id="IPR036291">
    <property type="entry name" value="NAD(P)-bd_dom_sf"/>
</dbReference>
<dbReference type="InterPro" id="IPR057326">
    <property type="entry name" value="KR_dom"/>
</dbReference>
<dbReference type="GO" id="GO:0019433">
    <property type="term" value="P:triglyceride catabolic process"/>
    <property type="evidence" value="ECO:0007669"/>
    <property type="project" value="TreeGrafter"/>
</dbReference>
<evidence type="ECO:0000259" key="5">
    <source>
        <dbReference type="SMART" id="SM00822"/>
    </source>
</evidence>